<evidence type="ECO:0000256" key="3">
    <source>
        <dbReference type="ARBA" id="ARBA00022833"/>
    </source>
</evidence>
<accession>A0ABD5USX2</accession>
<evidence type="ECO:0000256" key="4">
    <source>
        <dbReference type="ARBA" id="ARBA00023239"/>
    </source>
</evidence>
<dbReference type="RefSeq" id="WP_379741987.1">
    <property type="nucleotide sequence ID" value="NZ_JBHSVN010000001.1"/>
</dbReference>
<organism evidence="5 6">
    <name type="scientific">Halopenitus salinus</name>
    <dbReference type="NCBI Taxonomy" id="1198295"/>
    <lineage>
        <taxon>Archaea</taxon>
        <taxon>Methanobacteriati</taxon>
        <taxon>Methanobacteriota</taxon>
        <taxon>Stenosarchaea group</taxon>
        <taxon>Halobacteria</taxon>
        <taxon>Halobacteriales</taxon>
        <taxon>Haloferacaceae</taxon>
        <taxon>Halopenitus</taxon>
    </lineage>
</organism>
<dbReference type="SUPFAM" id="SSF55620">
    <property type="entry name" value="Tetrahydrobiopterin biosynthesis enzymes-like"/>
    <property type="match status" value="1"/>
</dbReference>
<gene>
    <name evidence="5" type="ORF">ACFQE9_06295</name>
</gene>
<dbReference type="Gene3D" id="3.30.479.10">
    <property type="entry name" value="6-pyruvoyl tetrahydropterin synthase/QueD"/>
    <property type="match status" value="1"/>
</dbReference>
<evidence type="ECO:0000256" key="1">
    <source>
        <dbReference type="ARBA" id="ARBA00001947"/>
    </source>
</evidence>
<protein>
    <submittedName>
        <fullName evidence="5">6-pyruvoyl tetrahydropterin synthase family protein</fullName>
    </submittedName>
</protein>
<dbReference type="GO" id="GO:0016829">
    <property type="term" value="F:lyase activity"/>
    <property type="evidence" value="ECO:0007669"/>
    <property type="project" value="UniProtKB-KW"/>
</dbReference>
<evidence type="ECO:0000313" key="6">
    <source>
        <dbReference type="Proteomes" id="UP001596296"/>
    </source>
</evidence>
<reference evidence="5 6" key="1">
    <citation type="journal article" date="2019" name="Int. J. Syst. Evol. Microbiol.">
        <title>The Global Catalogue of Microorganisms (GCM) 10K type strain sequencing project: providing services to taxonomists for standard genome sequencing and annotation.</title>
        <authorList>
            <consortium name="The Broad Institute Genomics Platform"/>
            <consortium name="The Broad Institute Genome Sequencing Center for Infectious Disease"/>
            <person name="Wu L."/>
            <person name="Ma J."/>
        </authorList>
    </citation>
    <scope>NUCLEOTIDE SEQUENCE [LARGE SCALE GENOMIC DNA]</scope>
    <source>
        <strain evidence="5 6">SKJ47</strain>
    </source>
</reference>
<dbReference type="AlphaFoldDB" id="A0ABD5USX2"/>
<keyword evidence="4" id="KW-0456">Lyase</keyword>
<sequence length="131" mass="14476">MYSVSLSREFIAQHYLIVPDPGPEGTLHSHRYTVEATFRGPELGEYGYLVDIDALASALEAIAEEFADRTLNDLEAFAGRNPSVEHLARIVGDRLLDRIVPETATELSVRVREDDVAAVTHRRSLGSDAEP</sequence>
<dbReference type="PANTHER" id="PTHR12589">
    <property type="entry name" value="PYRUVOYL TETRAHYDROBIOPTERIN SYNTHASE"/>
    <property type="match status" value="1"/>
</dbReference>
<proteinExistence type="predicted"/>
<keyword evidence="3" id="KW-0862">Zinc</keyword>
<dbReference type="Proteomes" id="UP001596296">
    <property type="component" value="Unassembled WGS sequence"/>
</dbReference>
<dbReference type="PANTHER" id="PTHR12589:SF7">
    <property type="entry name" value="6-PYRUVOYL TETRAHYDROBIOPTERIN SYNTHASE"/>
    <property type="match status" value="1"/>
</dbReference>
<evidence type="ECO:0000313" key="5">
    <source>
        <dbReference type="EMBL" id="MFC6892218.1"/>
    </source>
</evidence>
<name>A0ABD5USX2_9EURY</name>
<dbReference type="InterPro" id="IPR007115">
    <property type="entry name" value="6-PTP_synth/QueD"/>
</dbReference>
<dbReference type="EMBL" id="JBHSXL010000006">
    <property type="protein sequence ID" value="MFC6892218.1"/>
    <property type="molecule type" value="Genomic_DNA"/>
</dbReference>
<comment type="caution">
    <text evidence="5">The sequence shown here is derived from an EMBL/GenBank/DDBJ whole genome shotgun (WGS) entry which is preliminary data.</text>
</comment>
<evidence type="ECO:0000256" key="2">
    <source>
        <dbReference type="ARBA" id="ARBA00022723"/>
    </source>
</evidence>
<dbReference type="GO" id="GO:0046872">
    <property type="term" value="F:metal ion binding"/>
    <property type="evidence" value="ECO:0007669"/>
    <property type="project" value="UniProtKB-KW"/>
</dbReference>
<keyword evidence="6" id="KW-1185">Reference proteome</keyword>
<comment type="cofactor">
    <cofactor evidence="1">
        <name>Zn(2+)</name>
        <dbReference type="ChEBI" id="CHEBI:29105"/>
    </cofactor>
</comment>
<keyword evidence="2" id="KW-0479">Metal-binding</keyword>
<dbReference type="Pfam" id="PF01242">
    <property type="entry name" value="PTPS"/>
    <property type="match status" value="1"/>
</dbReference>
<dbReference type="InterPro" id="IPR038418">
    <property type="entry name" value="6-PTP_synth/QueD_sf"/>
</dbReference>